<dbReference type="Pfam" id="PF01258">
    <property type="entry name" value="zf-dskA_traR"/>
    <property type="match status" value="1"/>
</dbReference>
<dbReference type="PROSITE" id="PS51128">
    <property type="entry name" value="ZF_DKSA_2"/>
    <property type="match status" value="1"/>
</dbReference>
<dbReference type="AlphaFoldDB" id="A0A2Z5G2M7"/>
<evidence type="ECO:0000256" key="2">
    <source>
        <dbReference type="ARBA" id="ARBA00022771"/>
    </source>
</evidence>
<evidence type="ECO:0000313" key="6">
    <source>
        <dbReference type="EMBL" id="AXC13463.1"/>
    </source>
</evidence>
<keyword evidence="2" id="KW-0863">Zinc-finger</keyword>
<dbReference type="PANTHER" id="PTHR33823">
    <property type="entry name" value="RNA POLYMERASE-BINDING TRANSCRIPTION FACTOR DKSA-RELATED"/>
    <property type="match status" value="1"/>
</dbReference>
<dbReference type="Proteomes" id="UP000253606">
    <property type="component" value="Chromosome"/>
</dbReference>
<dbReference type="PANTHER" id="PTHR33823:SF4">
    <property type="entry name" value="GENERAL STRESS PROTEIN 16O"/>
    <property type="match status" value="1"/>
</dbReference>
<dbReference type="GO" id="GO:0008270">
    <property type="term" value="F:zinc ion binding"/>
    <property type="evidence" value="ECO:0007669"/>
    <property type="project" value="UniProtKB-KW"/>
</dbReference>
<feature type="domain" description="Zinc finger DksA/TraR C4-type" evidence="5">
    <location>
        <begin position="95"/>
        <end position="129"/>
    </location>
</feature>
<proteinExistence type="predicted"/>
<gene>
    <name evidence="6" type="ORF">ACPOL_4186</name>
</gene>
<evidence type="ECO:0000256" key="1">
    <source>
        <dbReference type="ARBA" id="ARBA00022723"/>
    </source>
</evidence>
<dbReference type="SUPFAM" id="SSF57716">
    <property type="entry name" value="Glucocorticoid receptor-like (DNA-binding domain)"/>
    <property type="match status" value="1"/>
</dbReference>
<name>A0A2Z5G2M7_9BACT</name>
<dbReference type="KEGG" id="abas:ACPOL_4186"/>
<reference evidence="6 7" key="1">
    <citation type="journal article" date="2018" name="Front. Microbiol.">
        <title>Hydrolytic Capabilities as a Key to Environmental Success: Chitinolytic and Cellulolytic Acidobacteria From Acidic Sub-arctic Soils and Boreal Peatlands.</title>
        <authorList>
            <person name="Belova S.E."/>
            <person name="Ravin N.V."/>
            <person name="Pankratov T.A."/>
            <person name="Rakitin A.L."/>
            <person name="Ivanova A.A."/>
            <person name="Beletsky A.V."/>
            <person name="Mardanov A.V."/>
            <person name="Sinninghe Damste J.S."/>
            <person name="Dedysh S.N."/>
        </authorList>
    </citation>
    <scope>NUCLEOTIDE SEQUENCE [LARGE SCALE GENOMIC DNA]</scope>
    <source>
        <strain evidence="6 7">SBC82</strain>
    </source>
</reference>
<dbReference type="Gene3D" id="1.20.120.910">
    <property type="entry name" value="DksA, coiled-coil domain"/>
    <property type="match status" value="1"/>
</dbReference>
<feature type="zinc finger region" description="dksA C4-type" evidence="4">
    <location>
        <begin position="100"/>
        <end position="124"/>
    </location>
</feature>
<dbReference type="InterPro" id="IPR000962">
    <property type="entry name" value="Znf_DskA_TraR"/>
</dbReference>
<dbReference type="OrthoDB" id="9811543at2"/>
<sequence length="140" mass="15678">MRTNDSRYFEGALEVTHSPETVRQFEDKLLRQQADLQRAMLSAVEQGRETSTDDTQDVADQAVASYQKELLFSQGTNGHVQLTLVRAALDRLSDGTFGECLQCGETIGIKRLEALPWTPYCINCQEKIENGELEDPVRAA</sequence>
<dbReference type="InterPro" id="IPR037187">
    <property type="entry name" value="DnaK_N"/>
</dbReference>
<dbReference type="SUPFAM" id="SSF109635">
    <property type="entry name" value="DnaK suppressor protein DksA, alpha-hairpin domain"/>
    <property type="match status" value="1"/>
</dbReference>
<evidence type="ECO:0000256" key="4">
    <source>
        <dbReference type="PROSITE-ProRule" id="PRU00510"/>
    </source>
</evidence>
<organism evidence="6 7">
    <name type="scientific">Acidisarcina polymorpha</name>
    <dbReference type="NCBI Taxonomy" id="2211140"/>
    <lineage>
        <taxon>Bacteria</taxon>
        <taxon>Pseudomonadati</taxon>
        <taxon>Acidobacteriota</taxon>
        <taxon>Terriglobia</taxon>
        <taxon>Terriglobales</taxon>
        <taxon>Acidobacteriaceae</taxon>
        <taxon>Acidisarcina</taxon>
    </lineage>
</organism>
<evidence type="ECO:0000259" key="5">
    <source>
        <dbReference type="Pfam" id="PF01258"/>
    </source>
</evidence>
<evidence type="ECO:0000313" key="7">
    <source>
        <dbReference type="Proteomes" id="UP000253606"/>
    </source>
</evidence>
<accession>A0A2Z5G2M7</accession>
<keyword evidence="1" id="KW-0479">Metal-binding</keyword>
<evidence type="ECO:0000256" key="3">
    <source>
        <dbReference type="ARBA" id="ARBA00022833"/>
    </source>
</evidence>
<keyword evidence="7" id="KW-1185">Reference proteome</keyword>
<keyword evidence="3" id="KW-0862">Zinc</keyword>
<dbReference type="EMBL" id="CP030840">
    <property type="protein sequence ID" value="AXC13463.1"/>
    <property type="molecule type" value="Genomic_DNA"/>
</dbReference>
<protein>
    <submittedName>
        <fullName evidence="6">C4-type zinc finger protein, DksA/TraR family</fullName>
    </submittedName>
</protein>